<dbReference type="Proteomes" id="UP001500167">
    <property type="component" value="Unassembled WGS sequence"/>
</dbReference>
<feature type="domain" description="HTH araC/xylS-type" evidence="4">
    <location>
        <begin position="12"/>
        <end position="117"/>
    </location>
</feature>
<accession>A0ABP7ZW92</accession>
<dbReference type="InterPro" id="IPR009057">
    <property type="entry name" value="Homeodomain-like_sf"/>
</dbReference>
<comment type="caution">
    <text evidence="5">The sequence shown here is derived from an EMBL/GenBank/DDBJ whole genome shotgun (WGS) entry which is preliminary data.</text>
</comment>
<evidence type="ECO:0000256" key="3">
    <source>
        <dbReference type="ARBA" id="ARBA00023163"/>
    </source>
</evidence>
<dbReference type="InterPro" id="IPR018060">
    <property type="entry name" value="HTH_AraC"/>
</dbReference>
<dbReference type="PANTHER" id="PTHR43280:SF32">
    <property type="entry name" value="TRANSCRIPTIONAL REGULATORY PROTEIN"/>
    <property type="match status" value="1"/>
</dbReference>
<keyword evidence="3" id="KW-0804">Transcription</keyword>
<sequence>MKAESRATQITNRYLLFLDRHIEDVIQGRTIAFMEINRIARELAISHKHLIYTVQKEKGNHPSYFYNQRIIAAAKEFLIHSTLSIAKIAFLLTYDPSNFSKFFKKWTGETPGSFRAKIKKTNLTTSPFIF</sequence>
<keyword evidence="6" id="KW-1185">Reference proteome</keyword>
<evidence type="ECO:0000256" key="2">
    <source>
        <dbReference type="ARBA" id="ARBA00023125"/>
    </source>
</evidence>
<reference evidence="6" key="1">
    <citation type="journal article" date="2019" name="Int. J. Syst. Evol. Microbiol.">
        <title>The Global Catalogue of Microorganisms (GCM) 10K type strain sequencing project: providing services to taxonomists for standard genome sequencing and annotation.</title>
        <authorList>
            <consortium name="The Broad Institute Genomics Platform"/>
            <consortium name="The Broad Institute Genome Sequencing Center for Infectious Disease"/>
            <person name="Wu L."/>
            <person name="Ma J."/>
        </authorList>
    </citation>
    <scope>NUCLEOTIDE SEQUENCE [LARGE SCALE GENOMIC DNA]</scope>
    <source>
        <strain evidence="6">JCM 16722</strain>
    </source>
</reference>
<name>A0ABP7ZW92_9SPHI</name>
<dbReference type="SMART" id="SM00342">
    <property type="entry name" value="HTH_ARAC"/>
    <property type="match status" value="1"/>
</dbReference>
<keyword evidence="1" id="KW-0805">Transcription regulation</keyword>
<dbReference type="RefSeq" id="WP_346084847.1">
    <property type="nucleotide sequence ID" value="NZ_BAAAZK010000002.1"/>
</dbReference>
<organism evidence="5 6">
    <name type="scientific">Sphingobacterium ginsenosidimutans</name>
    <dbReference type="NCBI Taxonomy" id="687845"/>
    <lineage>
        <taxon>Bacteria</taxon>
        <taxon>Pseudomonadati</taxon>
        <taxon>Bacteroidota</taxon>
        <taxon>Sphingobacteriia</taxon>
        <taxon>Sphingobacteriales</taxon>
        <taxon>Sphingobacteriaceae</taxon>
        <taxon>Sphingobacterium</taxon>
    </lineage>
</organism>
<evidence type="ECO:0000313" key="5">
    <source>
        <dbReference type="EMBL" id="GAA4171548.1"/>
    </source>
</evidence>
<gene>
    <name evidence="5" type="ORF">GCM10022218_11760</name>
</gene>
<evidence type="ECO:0000256" key="1">
    <source>
        <dbReference type="ARBA" id="ARBA00023015"/>
    </source>
</evidence>
<dbReference type="Gene3D" id="1.10.10.60">
    <property type="entry name" value="Homeodomain-like"/>
    <property type="match status" value="1"/>
</dbReference>
<evidence type="ECO:0000313" key="6">
    <source>
        <dbReference type="Proteomes" id="UP001500167"/>
    </source>
</evidence>
<keyword evidence="2" id="KW-0238">DNA-binding</keyword>
<dbReference type="EMBL" id="BAAAZK010000002">
    <property type="protein sequence ID" value="GAA4171548.1"/>
    <property type="molecule type" value="Genomic_DNA"/>
</dbReference>
<dbReference type="PROSITE" id="PS01124">
    <property type="entry name" value="HTH_ARAC_FAMILY_2"/>
    <property type="match status" value="1"/>
</dbReference>
<evidence type="ECO:0000259" key="4">
    <source>
        <dbReference type="PROSITE" id="PS01124"/>
    </source>
</evidence>
<dbReference type="Pfam" id="PF12833">
    <property type="entry name" value="HTH_18"/>
    <property type="match status" value="1"/>
</dbReference>
<protein>
    <recommendedName>
        <fullName evidence="4">HTH araC/xylS-type domain-containing protein</fullName>
    </recommendedName>
</protein>
<dbReference type="PANTHER" id="PTHR43280">
    <property type="entry name" value="ARAC-FAMILY TRANSCRIPTIONAL REGULATOR"/>
    <property type="match status" value="1"/>
</dbReference>
<dbReference type="SUPFAM" id="SSF46689">
    <property type="entry name" value="Homeodomain-like"/>
    <property type="match status" value="1"/>
</dbReference>
<proteinExistence type="predicted"/>